<evidence type="ECO:0000256" key="4">
    <source>
        <dbReference type="ARBA" id="ARBA00022746"/>
    </source>
</evidence>
<keyword evidence="7" id="KW-0413">Isomerase</keyword>
<keyword evidence="6 8" id="KW-0472">Membrane</keyword>
<dbReference type="Pfam" id="PF18916">
    <property type="entry name" value="Lycopene_cyc"/>
    <property type="match status" value="1"/>
</dbReference>
<sequence length="104" mass="11552">MGPEYLIAAVVSVVLTVALELGLLRTGLFRRPAYWLTLAIVFAFQVPVDGWLTKLSAPVVHYAPAAISGVRVPWDIPVEDFLFGFSLITLTLLLWERARTRKAV</sequence>
<comment type="subcellular location">
    <subcellularLocation>
        <location evidence="1">Membrane</location>
        <topology evidence="1">Multi-pass membrane protein</topology>
    </subcellularLocation>
</comment>
<comment type="caution">
    <text evidence="10">The sequence shown here is derived from an EMBL/GenBank/DDBJ whole genome shotgun (WGS) entry which is preliminary data.</text>
</comment>
<feature type="transmembrane region" description="Helical" evidence="8">
    <location>
        <begin position="81"/>
        <end position="98"/>
    </location>
</feature>
<gene>
    <name evidence="10" type="ORF">ACFQ3T_14710</name>
</gene>
<keyword evidence="5 8" id="KW-1133">Transmembrane helix</keyword>
<evidence type="ECO:0000256" key="2">
    <source>
        <dbReference type="ARBA" id="ARBA00004829"/>
    </source>
</evidence>
<dbReference type="NCBIfam" id="TIGR03462">
    <property type="entry name" value="CarR_dom_SF"/>
    <property type="match status" value="1"/>
</dbReference>
<evidence type="ECO:0000256" key="1">
    <source>
        <dbReference type="ARBA" id="ARBA00004141"/>
    </source>
</evidence>
<organism evidence="10 11">
    <name type="scientific">Saccharothrix hoggarensis</name>
    <dbReference type="NCBI Taxonomy" id="913853"/>
    <lineage>
        <taxon>Bacteria</taxon>
        <taxon>Bacillati</taxon>
        <taxon>Actinomycetota</taxon>
        <taxon>Actinomycetes</taxon>
        <taxon>Pseudonocardiales</taxon>
        <taxon>Pseudonocardiaceae</taxon>
        <taxon>Saccharothrix</taxon>
    </lineage>
</organism>
<accession>A0ABW3QV05</accession>
<proteinExistence type="predicted"/>
<evidence type="ECO:0000259" key="9">
    <source>
        <dbReference type="Pfam" id="PF18916"/>
    </source>
</evidence>
<feature type="transmembrane region" description="Helical" evidence="8">
    <location>
        <begin position="6"/>
        <end position="24"/>
    </location>
</feature>
<dbReference type="EMBL" id="JBHTLK010000062">
    <property type="protein sequence ID" value="MFD1148380.1"/>
    <property type="molecule type" value="Genomic_DNA"/>
</dbReference>
<evidence type="ECO:0000256" key="5">
    <source>
        <dbReference type="ARBA" id="ARBA00022989"/>
    </source>
</evidence>
<evidence type="ECO:0000313" key="11">
    <source>
        <dbReference type="Proteomes" id="UP001597168"/>
    </source>
</evidence>
<name>A0ABW3QV05_9PSEU</name>
<protein>
    <submittedName>
        <fullName evidence="10">Lycopene cyclase domain-containing protein</fullName>
    </submittedName>
</protein>
<dbReference type="RefSeq" id="WP_380723809.1">
    <property type="nucleotide sequence ID" value="NZ_JBHTLK010000062.1"/>
</dbReference>
<keyword evidence="11" id="KW-1185">Reference proteome</keyword>
<feature type="transmembrane region" description="Helical" evidence="8">
    <location>
        <begin position="33"/>
        <end position="52"/>
    </location>
</feature>
<comment type="pathway">
    <text evidence="2">Carotenoid biosynthesis.</text>
</comment>
<evidence type="ECO:0000256" key="6">
    <source>
        <dbReference type="ARBA" id="ARBA00023136"/>
    </source>
</evidence>
<evidence type="ECO:0000256" key="3">
    <source>
        <dbReference type="ARBA" id="ARBA00022692"/>
    </source>
</evidence>
<dbReference type="InterPro" id="IPR017825">
    <property type="entry name" value="Lycopene_cyclase_dom"/>
</dbReference>
<reference evidence="11" key="1">
    <citation type="journal article" date="2019" name="Int. J. Syst. Evol. Microbiol.">
        <title>The Global Catalogue of Microorganisms (GCM) 10K type strain sequencing project: providing services to taxonomists for standard genome sequencing and annotation.</title>
        <authorList>
            <consortium name="The Broad Institute Genomics Platform"/>
            <consortium name="The Broad Institute Genome Sequencing Center for Infectious Disease"/>
            <person name="Wu L."/>
            <person name="Ma J."/>
        </authorList>
    </citation>
    <scope>NUCLEOTIDE SEQUENCE [LARGE SCALE GENOMIC DNA]</scope>
    <source>
        <strain evidence="11">CCUG 60214</strain>
    </source>
</reference>
<keyword evidence="4" id="KW-0125">Carotenoid biosynthesis</keyword>
<evidence type="ECO:0000256" key="7">
    <source>
        <dbReference type="ARBA" id="ARBA00023235"/>
    </source>
</evidence>
<evidence type="ECO:0000313" key="10">
    <source>
        <dbReference type="EMBL" id="MFD1148380.1"/>
    </source>
</evidence>
<feature type="domain" description="Lycopene cyclase" evidence="9">
    <location>
        <begin position="10"/>
        <end position="96"/>
    </location>
</feature>
<keyword evidence="3 8" id="KW-0812">Transmembrane</keyword>
<evidence type="ECO:0000256" key="8">
    <source>
        <dbReference type="SAM" id="Phobius"/>
    </source>
</evidence>
<dbReference type="Proteomes" id="UP001597168">
    <property type="component" value="Unassembled WGS sequence"/>
</dbReference>